<reference evidence="4" key="1">
    <citation type="journal article" date="2019" name="Int. J. Syst. Evol. Microbiol.">
        <title>The Global Catalogue of Microorganisms (GCM) 10K type strain sequencing project: providing services to taxonomists for standard genome sequencing and annotation.</title>
        <authorList>
            <consortium name="The Broad Institute Genomics Platform"/>
            <consortium name="The Broad Institute Genome Sequencing Center for Infectious Disease"/>
            <person name="Wu L."/>
            <person name="Ma J."/>
        </authorList>
    </citation>
    <scope>NUCLEOTIDE SEQUENCE [LARGE SCALE GENOMIC DNA]</scope>
    <source>
        <strain evidence="4">CGMCC 1.6774</strain>
    </source>
</reference>
<dbReference type="PANTHER" id="PTHR42928">
    <property type="entry name" value="TRICARBOXYLATE-BINDING PROTEIN"/>
    <property type="match status" value="1"/>
</dbReference>
<dbReference type="RefSeq" id="WP_378477246.1">
    <property type="nucleotide sequence ID" value="NZ_JBHUIW010000006.1"/>
</dbReference>
<feature type="chain" id="PRO_5045458463" evidence="2">
    <location>
        <begin position="30"/>
        <end position="331"/>
    </location>
</feature>
<evidence type="ECO:0000313" key="3">
    <source>
        <dbReference type="EMBL" id="MFD2182065.1"/>
    </source>
</evidence>
<dbReference type="EMBL" id="JBHUIW010000006">
    <property type="protein sequence ID" value="MFD2182065.1"/>
    <property type="molecule type" value="Genomic_DNA"/>
</dbReference>
<evidence type="ECO:0000256" key="1">
    <source>
        <dbReference type="ARBA" id="ARBA00006987"/>
    </source>
</evidence>
<keyword evidence="2" id="KW-0732">Signal</keyword>
<evidence type="ECO:0000313" key="4">
    <source>
        <dbReference type="Proteomes" id="UP001597314"/>
    </source>
</evidence>
<sequence length="331" mass="34768">MTRVWLAAACAAVLAPLAPFVTPIGDAQAQGFPSRPVTMVVPLGPGGSTDVIARVVAEGMRATLGQPVIVENTTGAGGTVGVGRVARAAPDGYTFGIGHSGTNVVNGAIYPLQYDLIADFAPIGLISTQPFFIVARKTMPAKNLAGLVAWIKENPGKVTEGTSGVGTPSHISGVLLQNTLGVKWTMVPYRGAGQSMQDLIAGNTDIQLDTPATSMPHIQSGLIKVYAVTNKERLKVAPDVPTTDEAGLPGFYYTFWHALWAPKGTPKEAIDTLNAALRAALADPTTKKKLEDLAQVIFPPDQQTPAALAAYQKAEVEKWWPIVKAAGIKPE</sequence>
<proteinExistence type="inferred from homology"/>
<comment type="caution">
    <text evidence="3">The sequence shown here is derived from an EMBL/GenBank/DDBJ whole genome shotgun (WGS) entry which is preliminary data.</text>
</comment>
<dbReference type="SUPFAM" id="SSF53850">
    <property type="entry name" value="Periplasmic binding protein-like II"/>
    <property type="match status" value="1"/>
</dbReference>
<dbReference type="Gene3D" id="3.40.190.150">
    <property type="entry name" value="Bordetella uptake gene, domain 1"/>
    <property type="match status" value="1"/>
</dbReference>
<accession>A0ABW5AHU5</accession>
<organism evidence="3 4">
    <name type="scientific">Rhodoplanes azumiensis</name>
    <dbReference type="NCBI Taxonomy" id="1897628"/>
    <lineage>
        <taxon>Bacteria</taxon>
        <taxon>Pseudomonadati</taxon>
        <taxon>Pseudomonadota</taxon>
        <taxon>Alphaproteobacteria</taxon>
        <taxon>Hyphomicrobiales</taxon>
        <taxon>Nitrobacteraceae</taxon>
        <taxon>Rhodoplanes</taxon>
    </lineage>
</organism>
<protein>
    <submittedName>
        <fullName evidence="3">Tripartite tricarboxylate transporter substrate-binding protein</fullName>
    </submittedName>
</protein>
<dbReference type="PIRSF" id="PIRSF017082">
    <property type="entry name" value="YflP"/>
    <property type="match status" value="1"/>
</dbReference>
<dbReference type="Gene3D" id="3.40.190.10">
    <property type="entry name" value="Periplasmic binding protein-like II"/>
    <property type="match status" value="1"/>
</dbReference>
<dbReference type="InterPro" id="IPR005064">
    <property type="entry name" value="BUG"/>
</dbReference>
<dbReference type="PANTHER" id="PTHR42928:SF5">
    <property type="entry name" value="BLR1237 PROTEIN"/>
    <property type="match status" value="1"/>
</dbReference>
<feature type="signal peptide" evidence="2">
    <location>
        <begin position="1"/>
        <end position="29"/>
    </location>
</feature>
<keyword evidence="4" id="KW-1185">Reference proteome</keyword>
<name>A0ABW5AHU5_9BRAD</name>
<gene>
    <name evidence="3" type="ORF">ACFSOX_07865</name>
</gene>
<evidence type="ECO:0000256" key="2">
    <source>
        <dbReference type="SAM" id="SignalP"/>
    </source>
</evidence>
<dbReference type="Proteomes" id="UP001597314">
    <property type="component" value="Unassembled WGS sequence"/>
</dbReference>
<comment type="similarity">
    <text evidence="1">Belongs to the UPF0065 (bug) family.</text>
</comment>
<dbReference type="InterPro" id="IPR042100">
    <property type="entry name" value="Bug_dom1"/>
</dbReference>
<dbReference type="Pfam" id="PF03401">
    <property type="entry name" value="TctC"/>
    <property type="match status" value="1"/>
</dbReference>